<evidence type="ECO:0000313" key="11">
    <source>
        <dbReference type="Proteomes" id="UP000032680"/>
    </source>
</evidence>
<dbReference type="AlphaFoldDB" id="A0A0D6PAR4"/>
<keyword evidence="11" id="KW-1185">Reference proteome</keyword>
<dbReference type="PANTHER" id="PTHR42718:SF46">
    <property type="entry name" value="BLR6921 PROTEIN"/>
    <property type="match status" value="1"/>
</dbReference>
<proteinExistence type="predicted"/>
<dbReference type="GO" id="GO:0022857">
    <property type="term" value="F:transmembrane transporter activity"/>
    <property type="evidence" value="ECO:0007669"/>
    <property type="project" value="InterPro"/>
</dbReference>
<dbReference type="InterPro" id="IPR011701">
    <property type="entry name" value="MFS"/>
</dbReference>
<feature type="transmembrane region" description="Helical" evidence="8">
    <location>
        <begin position="29"/>
        <end position="52"/>
    </location>
</feature>
<dbReference type="PANTHER" id="PTHR42718">
    <property type="entry name" value="MAJOR FACILITATOR SUPERFAMILY MULTIDRUG TRANSPORTER MFSC"/>
    <property type="match status" value="1"/>
</dbReference>
<dbReference type="SUPFAM" id="SSF103473">
    <property type="entry name" value="MFS general substrate transporter"/>
    <property type="match status" value="1"/>
</dbReference>
<keyword evidence="4 8" id="KW-0812">Transmembrane</keyword>
<feature type="transmembrane region" description="Helical" evidence="8">
    <location>
        <begin position="158"/>
        <end position="178"/>
    </location>
</feature>
<evidence type="ECO:0000256" key="3">
    <source>
        <dbReference type="ARBA" id="ARBA00022475"/>
    </source>
</evidence>
<dbReference type="CDD" id="cd17321">
    <property type="entry name" value="MFS_MMR_MDR_like"/>
    <property type="match status" value="1"/>
</dbReference>
<feature type="transmembrane region" description="Helical" evidence="8">
    <location>
        <begin position="280"/>
        <end position="306"/>
    </location>
</feature>
<dbReference type="Pfam" id="PF07690">
    <property type="entry name" value="MFS_1"/>
    <property type="match status" value="1"/>
</dbReference>
<feature type="transmembrane region" description="Helical" evidence="8">
    <location>
        <begin position="64"/>
        <end position="84"/>
    </location>
</feature>
<dbReference type="OrthoDB" id="9812221at2"/>
<dbReference type="FunFam" id="1.20.1720.10:FF:000011">
    <property type="entry name" value="Transporter, major facilitator family"/>
    <property type="match status" value="1"/>
</dbReference>
<dbReference type="RefSeq" id="WP_048862304.1">
    <property type="nucleotide sequence ID" value="NZ_BANB01000546.1"/>
</dbReference>
<dbReference type="InterPro" id="IPR036259">
    <property type="entry name" value="MFS_trans_sf"/>
</dbReference>
<comment type="subcellular location">
    <subcellularLocation>
        <location evidence="1">Cell membrane</location>
        <topology evidence="1">Multi-pass membrane protein</topology>
    </subcellularLocation>
</comment>
<dbReference type="Gene3D" id="1.20.1250.20">
    <property type="entry name" value="MFS general substrate transporter like domains"/>
    <property type="match status" value="1"/>
</dbReference>
<keyword evidence="6 8" id="KW-0472">Membrane</keyword>
<feature type="transmembrane region" description="Helical" evidence="8">
    <location>
        <begin position="96"/>
        <end position="117"/>
    </location>
</feature>
<organism evidence="10 11">
    <name type="scientific">Acidisphaera rubrifaciens HS-AP3</name>
    <dbReference type="NCBI Taxonomy" id="1231350"/>
    <lineage>
        <taxon>Bacteria</taxon>
        <taxon>Pseudomonadati</taxon>
        <taxon>Pseudomonadota</taxon>
        <taxon>Alphaproteobacteria</taxon>
        <taxon>Acetobacterales</taxon>
        <taxon>Acetobacteraceae</taxon>
        <taxon>Acidisphaera</taxon>
    </lineage>
</organism>
<reference evidence="10 11" key="1">
    <citation type="submission" date="2012-11" db="EMBL/GenBank/DDBJ databases">
        <title>Whole genome sequence of Acidisphaera rubrifaciens HS-AP3.</title>
        <authorList>
            <person name="Azuma Y."/>
            <person name="Higashiura N."/>
            <person name="Hirakawa H."/>
            <person name="Matsushita K."/>
        </authorList>
    </citation>
    <scope>NUCLEOTIDE SEQUENCE [LARGE SCALE GENOMIC DNA]</scope>
    <source>
        <strain evidence="10 11">HS-AP3</strain>
    </source>
</reference>
<dbReference type="InterPro" id="IPR020846">
    <property type="entry name" value="MFS_dom"/>
</dbReference>
<dbReference type="PROSITE" id="PS50850">
    <property type="entry name" value="MFS"/>
    <property type="match status" value="1"/>
</dbReference>
<evidence type="ECO:0000256" key="8">
    <source>
        <dbReference type="SAM" id="Phobius"/>
    </source>
</evidence>
<evidence type="ECO:0000256" key="5">
    <source>
        <dbReference type="ARBA" id="ARBA00022989"/>
    </source>
</evidence>
<sequence length="464" mass="47665">MPDLTAPSMPADATVPSPPEGLPPGRRGWAMATVLIAVGLATLDTAIANTALPTIAADLHASPAASVWVVNAYQLALVATVLPFAALGDKLGYRRIYIGGLAVFTVASAVCALSWSLPTLAVARVLQGLGASGIMSVNVALIRFIYPPAMLGRGVGNNALVVAIAFAVGPTVASAILSVAPWPYLFAINVPLGALAVAIALPTLPRTPLSDRRFDLPSAVLNAVTFSLFVITLAEASHAARLRIVLPLFAVFLLVTLVFLRRQLPLAAPMLPIDLFRRPLFTLSAVTAVCSFAAQGLAFVSLPFFFQNELGRSAVDTGLLMTPWPVVVAIMAPIAGRLSDHYPPAILGGVGMAGLALGMLLLGALPAHPTTPDIIWRMAICGAGFGFFQSPNLRALMTSAPPERSGGASGVVATSRLLGQASGAALVAACFSIEGVQGPSLALLLGAGFSGAASVASFMRLAAR</sequence>
<name>A0A0D6PAR4_9PROT</name>
<feature type="transmembrane region" description="Helical" evidence="8">
    <location>
        <begin position="318"/>
        <end position="338"/>
    </location>
</feature>
<comment type="caution">
    <text evidence="10">The sequence shown here is derived from an EMBL/GenBank/DDBJ whole genome shotgun (WGS) entry which is preliminary data.</text>
</comment>
<dbReference type="GO" id="GO:0005886">
    <property type="term" value="C:plasma membrane"/>
    <property type="evidence" value="ECO:0007669"/>
    <property type="project" value="UniProtKB-SubCell"/>
</dbReference>
<feature type="transmembrane region" description="Helical" evidence="8">
    <location>
        <begin position="129"/>
        <end position="146"/>
    </location>
</feature>
<dbReference type="Gene3D" id="1.20.1720.10">
    <property type="entry name" value="Multidrug resistance protein D"/>
    <property type="match status" value="1"/>
</dbReference>
<evidence type="ECO:0000313" key="10">
    <source>
        <dbReference type="EMBL" id="GAN77964.1"/>
    </source>
</evidence>
<accession>A0A0D6PAR4</accession>
<feature type="transmembrane region" description="Helical" evidence="8">
    <location>
        <begin position="216"/>
        <end position="234"/>
    </location>
</feature>
<evidence type="ECO:0000256" key="2">
    <source>
        <dbReference type="ARBA" id="ARBA00022448"/>
    </source>
</evidence>
<evidence type="ECO:0000259" key="9">
    <source>
        <dbReference type="PROSITE" id="PS50850"/>
    </source>
</evidence>
<evidence type="ECO:0000256" key="1">
    <source>
        <dbReference type="ARBA" id="ARBA00004651"/>
    </source>
</evidence>
<keyword evidence="5 8" id="KW-1133">Transmembrane helix</keyword>
<protein>
    <submittedName>
        <fullName evidence="10">Transporter</fullName>
    </submittedName>
</protein>
<feature type="transmembrane region" description="Helical" evidence="8">
    <location>
        <begin position="240"/>
        <end position="260"/>
    </location>
</feature>
<evidence type="ECO:0000256" key="6">
    <source>
        <dbReference type="ARBA" id="ARBA00023136"/>
    </source>
</evidence>
<gene>
    <name evidence="10" type="ORF">Asru_0546_02</name>
</gene>
<feature type="transmembrane region" description="Helical" evidence="8">
    <location>
        <begin position="442"/>
        <end position="463"/>
    </location>
</feature>
<keyword evidence="3" id="KW-1003">Cell membrane</keyword>
<evidence type="ECO:0000256" key="4">
    <source>
        <dbReference type="ARBA" id="ARBA00022692"/>
    </source>
</evidence>
<feature type="transmembrane region" description="Helical" evidence="8">
    <location>
        <begin position="184"/>
        <end position="204"/>
    </location>
</feature>
<dbReference type="PRINTS" id="PR01036">
    <property type="entry name" value="TCRTETB"/>
</dbReference>
<feature type="domain" description="Major facilitator superfamily (MFS) profile" evidence="9">
    <location>
        <begin position="30"/>
        <end position="464"/>
    </location>
</feature>
<evidence type="ECO:0000256" key="7">
    <source>
        <dbReference type="SAM" id="MobiDB-lite"/>
    </source>
</evidence>
<keyword evidence="2" id="KW-0813">Transport</keyword>
<feature type="region of interest" description="Disordered" evidence="7">
    <location>
        <begin position="1"/>
        <end position="22"/>
    </location>
</feature>
<dbReference type="EMBL" id="BANB01000546">
    <property type="protein sequence ID" value="GAN77964.1"/>
    <property type="molecule type" value="Genomic_DNA"/>
</dbReference>
<feature type="transmembrane region" description="Helical" evidence="8">
    <location>
        <begin position="345"/>
        <end position="368"/>
    </location>
</feature>
<dbReference type="Proteomes" id="UP000032680">
    <property type="component" value="Unassembled WGS sequence"/>
</dbReference>